<dbReference type="PROSITE" id="PS00518">
    <property type="entry name" value="ZF_RING_1"/>
    <property type="match status" value="1"/>
</dbReference>
<sequence>MCSSAMKPGSGLEFLCPICLEVFTDPVTTPCGHSFCQVCITQHWNSRKYNCPLCKKNFNSRPELKVNVVLAGMVSESNNKPKMEDRERGRGSLKPQFTASNEVICMVSIGPLELEIIHHKKKCLVKGLVSVLICFFMCLSKICLK</sequence>
<dbReference type="Proteomes" id="UP000261520">
    <property type="component" value="Unplaced"/>
</dbReference>
<dbReference type="GO" id="GO:0016567">
    <property type="term" value="P:protein ubiquitination"/>
    <property type="evidence" value="ECO:0007669"/>
    <property type="project" value="InterPro"/>
</dbReference>
<dbReference type="InterPro" id="IPR001841">
    <property type="entry name" value="Znf_RING"/>
</dbReference>
<dbReference type="Pfam" id="PF13445">
    <property type="entry name" value="zf-RING_UBOX"/>
    <property type="match status" value="1"/>
</dbReference>
<evidence type="ECO:0000256" key="4">
    <source>
        <dbReference type="PROSITE-ProRule" id="PRU00175"/>
    </source>
</evidence>
<evidence type="ECO:0000259" key="5">
    <source>
        <dbReference type="PROSITE" id="PS50089"/>
    </source>
</evidence>
<dbReference type="InterPro" id="IPR017907">
    <property type="entry name" value="Znf_RING_CS"/>
</dbReference>
<dbReference type="GO" id="GO:0004842">
    <property type="term" value="F:ubiquitin-protein transferase activity"/>
    <property type="evidence" value="ECO:0007669"/>
    <property type="project" value="InterPro"/>
</dbReference>
<dbReference type="InterPro" id="IPR051051">
    <property type="entry name" value="E3_ubiq-ligase_TRIM/RNF"/>
</dbReference>
<protein>
    <recommendedName>
        <fullName evidence="5">RING-type domain-containing protein</fullName>
    </recommendedName>
</protein>
<reference evidence="6" key="2">
    <citation type="submission" date="2025-09" db="UniProtKB">
        <authorList>
            <consortium name="Ensembl"/>
        </authorList>
    </citation>
    <scope>IDENTIFICATION</scope>
</reference>
<accession>A0A3B4ADQ0</accession>
<dbReference type="GO" id="GO:0008270">
    <property type="term" value="F:zinc ion binding"/>
    <property type="evidence" value="ECO:0007669"/>
    <property type="project" value="UniProtKB-KW"/>
</dbReference>
<proteinExistence type="predicted"/>
<feature type="domain" description="RING-type" evidence="5">
    <location>
        <begin position="16"/>
        <end position="55"/>
    </location>
</feature>
<dbReference type="Gene3D" id="3.30.40.10">
    <property type="entry name" value="Zinc/RING finger domain, C3HC4 (zinc finger)"/>
    <property type="match status" value="1"/>
</dbReference>
<evidence type="ECO:0000313" key="6">
    <source>
        <dbReference type="Ensembl" id="ENSPMGP00000015188.1"/>
    </source>
</evidence>
<dbReference type="InterPro" id="IPR003613">
    <property type="entry name" value="Ubox_domain"/>
</dbReference>
<dbReference type="InterPro" id="IPR013083">
    <property type="entry name" value="Znf_RING/FYVE/PHD"/>
</dbReference>
<name>A0A3B4ADQ0_9GOBI</name>
<keyword evidence="1" id="KW-0479">Metal-binding</keyword>
<evidence type="ECO:0000313" key="7">
    <source>
        <dbReference type="Proteomes" id="UP000261520"/>
    </source>
</evidence>
<dbReference type="PROSITE" id="PS50089">
    <property type="entry name" value="ZF_RING_2"/>
    <property type="match status" value="1"/>
</dbReference>
<organism evidence="6 7">
    <name type="scientific">Periophthalmus magnuspinnatus</name>
    <dbReference type="NCBI Taxonomy" id="409849"/>
    <lineage>
        <taxon>Eukaryota</taxon>
        <taxon>Metazoa</taxon>
        <taxon>Chordata</taxon>
        <taxon>Craniata</taxon>
        <taxon>Vertebrata</taxon>
        <taxon>Euteleostomi</taxon>
        <taxon>Actinopterygii</taxon>
        <taxon>Neopterygii</taxon>
        <taxon>Teleostei</taxon>
        <taxon>Neoteleostei</taxon>
        <taxon>Acanthomorphata</taxon>
        <taxon>Gobiaria</taxon>
        <taxon>Gobiiformes</taxon>
        <taxon>Gobioidei</taxon>
        <taxon>Gobiidae</taxon>
        <taxon>Oxudercinae</taxon>
        <taxon>Periophthalmus</taxon>
    </lineage>
</organism>
<keyword evidence="2 4" id="KW-0863">Zinc-finger</keyword>
<evidence type="ECO:0000256" key="1">
    <source>
        <dbReference type="ARBA" id="ARBA00022723"/>
    </source>
</evidence>
<dbReference type="PANTHER" id="PTHR25465">
    <property type="entry name" value="B-BOX DOMAIN CONTAINING"/>
    <property type="match status" value="1"/>
</dbReference>
<keyword evidence="7" id="KW-1185">Reference proteome</keyword>
<dbReference type="SMART" id="SM00184">
    <property type="entry name" value="RING"/>
    <property type="match status" value="1"/>
</dbReference>
<dbReference type="AlphaFoldDB" id="A0A3B4ADQ0"/>
<keyword evidence="3" id="KW-0862">Zinc</keyword>
<evidence type="ECO:0000256" key="3">
    <source>
        <dbReference type="ARBA" id="ARBA00022833"/>
    </source>
</evidence>
<evidence type="ECO:0000256" key="2">
    <source>
        <dbReference type="ARBA" id="ARBA00022771"/>
    </source>
</evidence>
<dbReference type="SUPFAM" id="SSF57850">
    <property type="entry name" value="RING/U-box"/>
    <property type="match status" value="1"/>
</dbReference>
<reference evidence="6" key="1">
    <citation type="submission" date="2025-08" db="UniProtKB">
        <authorList>
            <consortium name="Ensembl"/>
        </authorList>
    </citation>
    <scope>IDENTIFICATION</scope>
</reference>
<dbReference type="STRING" id="409849.ENSPMGP00000015188"/>
<dbReference type="PANTHER" id="PTHR25465:SF32">
    <property type="entry name" value="BLOODTHIRSTY-RELATED GENE FAMILY, MEMBER 16 ISOFORM X1-RELATED"/>
    <property type="match status" value="1"/>
</dbReference>
<dbReference type="Ensembl" id="ENSPMGT00000016192.1">
    <property type="protein sequence ID" value="ENSPMGP00000015188.1"/>
    <property type="gene ID" value="ENSPMGG00000012445.1"/>
</dbReference>
<dbReference type="SMART" id="SM00504">
    <property type="entry name" value="Ubox"/>
    <property type="match status" value="1"/>
</dbReference>
<dbReference type="InterPro" id="IPR027370">
    <property type="entry name" value="Znf-RING_euk"/>
</dbReference>